<reference evidence="2 3" key="1">
    <citation type="submission" date="2016-02" db="EMBL/GenBank/DDBJ databases">
        <title>Genome analysis of coral dinoflagellate symbionts highlights evolutionary adaptations to a symbiotic lifestyle.</title>
        <authorList>
            <person name="Aranda M."/>
            <person name="Li Y."/>
            <person name="Liew Y.J."/>
            <person name="Baumgarten S."/>
            <person name="Simakov O."/>
            <person name="Wilson M."/>
            <person name="Piel J."/>
            <person name="Ashoor H."/>
            <person name="Bougouffa S."/>
            <person name="Bajic V.B."/>
            <person name="Ryu T."/>
            <person name="Ravasi T."/>
            <person name="Bayer T."/>
            <person name="Micklem G."/>
            <person name="Kim H."/>
            <person name="Bhak J."/>
            <person name="Lajeunesse T.C."/>
            <person name="Voolstra C.R."/>
        </authorList>
    </citation>
    <scope>NUCLEOTIDE SEQUENCE [LARGE SCALE GENOMIC DNA]</scope>
    <source>
        <strain evidence="2 3">CCMP2467</strain>
    </source>
</reference>
<sequence>MDRLERRQMYKEYLARKAARHPSQQPLTPVYFGGISGSDATRGDIAGTGSTLQASALAALDFEVAIASMMLISNADGSVGVHWSDSVRSIFRAGWVHSAWRPVLPTISEEELVLTNFKSFLLNSTDANKVEEQKHQEVQQPESADVRGAVEQRYTQVKESGMLFDRTELEQIVRQIMGLGKRKRVLLGLPGLCFSWHFRTAQYLIVACIGCTGFAAMPPGRPAGSVERKLTETEIDSLVLEIVVPEDFLLKTGNQVREAALRHPASISAIFCPATSAQDISLKMRIDLPDLFRHAAATSSASLPGSISGSVRDLAKEFRWLLKPLLETCPLPVHTDSWKYAVKGKPEDWPKFASEFPDVLELVQLMEGFETDEAFLDVLLYCLIFRRTMRRASNESHFVEFFCGQALLTKDMLCGDANKQEPSAGDVKEGTNPPKPVTVEKTPQDVPPDPAQSALPVPAPASTGPLPTQDTPADPANLPTQDVPADPAQSALPVPVPASMGPFPTQNVPAGPARIAVPPPGPANICQLRKSCTDCSAVSGSWPFARLERPDPAQIALPLPGPPNMGPLPALDVPADPAQTALRIPGRSSRSCTDCCAAGPLPAPDVPANPAQIALPSPGPANMGRLAGPDVPADPAQIALPSPGPANMGPLPGPDVPADPAQIAMPSPGPRPLPARGVPANPAQIALPLPGAANILPALDGAGPMPLILRKPNPDSADHIPSGRSVHWSLPDAGLVTLRDEHGVKFKEVPWFNGSKPGIYFGSWDHDGKSLLGYIADRATLPCDEFHGAKKNRVFTTRDGILGYHHDKGPKHIVLDQANSSTTNADMQDALRAMGRLNTTVDPSSTRLKKNRGRLSDLSEAMQKMVLSDDRKQQKILKQLVMKNNGDLTKVEMDTKDLVEANDSELALERQTPMTKTQAVELELLYGAEAEKVMSHKRSLGLIRLPKPRRNLPPEVTRTTTLETQLSARPFAEKLLEEIKGDLKKEHYANVQALVEKKVDEESAYIPFVTAHLEHLQVFAGHESAAEAFVKSLKPKPAKKVKFISTSPSEAIYLVLHASFAAMKKGFLLNPTDAKAPKQKHHEQQSSASSGSDVKAEEQKHQEVQQPGSADVRGAVEQRYTQAEINHFIERLETMRALGLDSYMTETGMLFDQKELDQIIRQYGRK</sequence>
<keyword evidence="3" id="KW-1185">Reference proteome</keyword>
<comment type="caution">
    <text evidence="2">The sequence shown here is derived from an EMBL/GenBank/DDBJ whole genome shotgun (WGS) entry which is preliminary data.</text>
</comment>
<dbReference type="Proteomes" id="UP000186817">
    <property type="component" value="Unassembled WGS sequence"/>
</dbReference>
<feature type="region of interest" description="Disordered" evidence="1">
    <location>
        <begin position="615"/>
        <end position="677"/>
    </location>
</feature>
<feature type="compositionally biased region" description="Basic and acidic residues" evidence="1">
    <location>
        <begin position="1094"/>
        <end position="1103"/>
    </location>
</feature>
<gene>
    <name evidence="2" type="ORF">AK812_SmicGene32886</name>
</gene>
<feature type="region of interest" description="Disordered" evidence="1">
    <location>
        <begin position="419"/>
        <end position="488"/>
    </location>
</feature>
<protein>
    <submittedName>
        <fullName evidence="2">Uncharacterized protein</fullName>
    </submittedName>
</protein>
<evidence type="ECO:0000313" key="2">
    <source>
        <dbReference type="EMBL" id="OLP86045.1"/>
    </source>
</evidence>
<accession>A0A1Q9CT22</accession>
<dbReference type="EMBL" id="LSRX01000939">
    <property type="protein sequence ID" value="OLP86045.1"/>
    <property type="molecule type" value="Genomic_DNA"/>
</dbReference>
<feature type="region of interest" description="Disordered" evidence="1">
    <location>
        <begin position="1072"/>
        <end position="1113"/>
    </location>
</feature>
<dbReference type="AlphaFoldDB" id="A0A1Q9CT22"/>
<proteinExistence type="predicted"/>
<evidence type="ECO:0000256" key="1">
    <source>
        <dbReference type="SAM" id="MobiDB-lite"/>
    </source>
</evidence>
<organism evidence="2 3">
    <name type="scientific">Symbiodinium microadriaticum</name>
    <name type="common">Dinoflagellate</name>
    <name type="synonym">Zooxanthella microadriatica</name>
    <dbReference type="NCBI Taxonomy" id="2951"/>
    <lineage>
        <taxon>Eukaryota</taxon>
        <taxon>Sar</taxon>
        <taxon>Alveolata</taxon>
        <taxon>Dinophyceae</taxon>
        <taxon>Suessiales</taxon>
        <taxon>Symbiodiniaceae</taxon>
        <taxon>Symbiodinium</taxon>
    </lineage>
</organism>
<name>A0A1Q9CT22_SYMMI</name>
<dbReference type="OrthoDB" id="449076at2759"/>
<evidence type="ECO:0000313" key="3">
    <source>
        <dbReference type="Proteomes" id="UP000186817"/>
    </source>
</evidence>